<evidence type="ECO:0000256" key="2">
    <source>
        <dbReference type="ARBA" id="ARBA00022679"/>
    </source>
</evidence>
<sequence>MAPIDRDKLLSCFTAHVAWAERPCVQRTWRTLRGEAPLGSSALPKPPASSTAAAGSSSFTGVGRIFGLHNFDAGGLLGDGNYSQVIQATVRPTQEQVALKIVDKAKMNRYHKADEVIVEKYVLTHADHPSIIRLYHTFQDASALYLCLELVPGGELWALCHRRGIHTSHAAYFVSQLCEALQHLHERRIVHRDVKPENVLLTAEGRLKLIDFGSAKLMDAVETDSPLRASLCLADPFKDFVGTAEYMAPEAIDNKGTDWRSDLWSLGSFTCMLLAGEPPFRGGSDYLTFRRVQARLFHMPEGMPPDAADLVDNLLASSPDQRLGGGASLDEPAAARHGALLDHPFFGRHVGGSGGAGAQPRGSLHQRPLPIPRLAELCLEPVCTRLTQGGWARAAIGGPPASRWPDAVCRALVFELARKRALTDELRQLLRAGPPPPPIDDDALIEAARNEAGEEESRPLGTRPMSQALPAELAAMDDEEELRQAEAGEMFGESSSDESGGAEGTLV</sequence>
<keyword evidence="2" id="KW-0808">Transferase</keyword>
<dbReference type="STRING" id="2903.R1DVU5"/>
<keyword evidence="4" id="KW-0418">Kinase</keyword>
<dbReference type="GO" id="GO:0004691">
    <property type="term" value="F:cAMP-dependent protein kinase activity"/>
    <property type="evidence" value="ECO:0007669"/>
    <property type="project" value="TreeGrafter"/>
</dbReference>
<dbReference type="PaxDb" id="2903-EOD18620"/>
<dbReference type="Gene3D" id="1.10.510.10">
    <property type="entry name" value="Transferase(Phosphotransferase) domain 1"/>
    <property type="match status" value="1"/>
</dbReference>
<feature type="region of interest" description="Disordered" evidence="7">
    <location>
        <begin position="450"/>
        <end position="507"/>
    </location>
</feature>
<dbReference type="GO" id="GO:0005952">
    <property type="term" value="C:cAMP-dependent protein kinase complex"/>
    <property type="evidence" value="ECO:0007669"/>
    <property type="project" value="TreeGrafter"/>
</dbReference>
<evidence type="ECO:0000256" key="7">
    <source>
        <dbReference type="SAM" id="MobiDB-lite"/>
    </source>
</evidence>
<reference evidence="10" key="1">
    <citation type="journal article" date="2013" name="Nature">
        <title>Pan genome of the phytoplankton Emiliania underpins its global distribution.</title>
        <authorList>
            <person name="Read B.A."/>
            <person name="Kegel J."/>
            <person name="Klute M.J."/>
            <person name="Kuo A."/>
            <person name="Lefebvre S.C."/>
            <person name="Maumus F."/>
            <person name="Mayer C."/>
            <person name="Miller J."/>
            <person name="Monier A."/>
            <person name="Salamov A."/>
            <person name="Young J."/>
            <person name="Aguilar M."/>
            <person name="Claverie J.M."/>
            <person name="Frickenhaus S."/>
            <person name="Gonzalez K."/>
            <person name="Herman E.K."/>
            <person name="Lin Y.C."/>
            <person name="Napier J."/>
            <person name="Ogata H."/>
            <person name="Sarno A.F."/>
            <person name="Shmutz J."/>
            <person name="Schroeder D."/>
            <person name="de Vargas C."/>
            <person name="Verret F."/>
            <person name="von Dassow P."/>
            <person name="Valentin K."/>
            <person name="Van de Peer Y."/>
            <person name="Wheeler G."/>
            <person name="Dacks J.B."/>
            <person name="Delwiche C.F."/>
            <person name="Dyhrman S.T."/>
            <person name="Glockner G."/>
            <person name="John U."/>
            <person name="Richards T."/>
            <person name="Worden A.Z."/>
            <person name="Zhang X."/>
            <person name="Grigoriev I.V."/>
            <person name="Allen A.E."/>
            <person name="Bidle K."/>
            <person name="Borodovsky M."/>
            <person name="Bowler C."/>
            <person name="Brownlee C."/>
            <person name="Cock J.M."/>
            <person name="Elias M."/>
            <person name="Gladyshev V.N."/>
            <person name="Groth M."/>
            <person name="Guda C."/>
            <person name="Hadaegh A."/>
            <person name="Iglesias-Rodriguez M.D."/>
            <person name="Jenkins J."/>
            <person name="Jones B.M."/>
            <person name="Lawson T."/>
            <person name="Leese F."/>
            <person name="Lindquist E."/>
            <person name="Lobanov A."/>
            <person name="Lomsadze A."/>
            <person name="Malik S.B."/>
            <person name="Marsh M.E."/>
            <person name="Mackinder L."/>
            <person name="Mock T."/>
            <person name="Mueller-Roeber B."/>
            <person name="Pagarete A."/>
            <person name="Parker M."/>
            <person name="Probert I."/>
            <person name="Quesneville H."/>
            <person name="Raines C."/>
            <person name="Rensing S.A."/>
            <person name="Riano-Pachon D.M."/>
            <person name="Richier S."/>
            <person name="Rokitta S."/>
            <person name="Shiraiwa Y."/>
            <person name="Soanes D.M."/>
            <person name="van der Giezen M."/>
            <person name="Wahlund T.M."/>
            <person name="Williams B."/>
            <person name="Wilson W."/>
            <person name="Wolfe G."/>
            <person name="Wurch L.L."/>
        </authorList>
    </citation>
    <scope>NUCLEOTIDE SEQUENCE</scope>
</reference>
<organism evidence="9 10">
    <name type="scientific">Emiliania huxleyi (strain CCMP1516)</name>
    <dbReference type="NCBI Taxonomy" id="280463"/>
    <lineage>
        <taxon>Eukaryota</taxon>
        <taxon>Haptista</taxon>
        <taxon>Haptophyta</taxon>
        <taxon>Prymnesiophyceae</taxon>
        <taxon>Isochrysidales</taxon>
        <taxon>Noelaerhabdaceae</taxon>
        <taxon>Emiliania</taxon>
    </lineage>
</organism>
<dbReference type="GO" id="GO:0005524">
    <property type="term" value="F:ATP binding"/>
    <property type="evidence" value="ECO:0007669"/>
    <property type="project" value="UniProtKB-UniRule"/>
</dbReference>
<evidence type="ECO:0000313" key="9">
    <source>
        <dbReference type="EnsemblProtists" id="EOD18620"/>
    </source>
</evidence>
<dbReference type="InterPro" id="IPR008271">
    <property type="entry name" value="Ser/Thr_kinase_AS"/>
</dbReference>
<dbReference type="Gene3D" id="3.30.200.20">
    <property type="entry name" value="Phosphorylase Kinase, domain 1"/>
    <property type="match status" value="1"/>
</dbReference>
<dbReference type="HOGENOM" id="CLU_537985_0_0_1"/>
<dbReference type="AlphaFoldDB" id="A0A0D3J535"/>
<evidence type="ECO:0000313" key="10">
    <source>
        <dbReference type="Proteomes" id="UP000013827"/>
    </source>
</evidence>
<dbReference type="eggNOG" id="KOG0592">
    <property type="taxonomic scope" value="Eukaryota"/>
</dbReference>
<evidence type="ECO:0000256" key="4">
    <source>
        <dbReference type="ARBA" id="ARBA00022777"/>
    </source>
</evidence>
<dbReference type="PROSITE" id="PS00107">
    <property type="entry name" value="PROTEIN_KINASE_ATP"/>
    <property type="match status" value="1"/>
</dbReference>
<dbReference type="OMA" id="CERTHWQ"/>
<name>A0A0D3J535_EMIH1</name>
<evidence type="ECO:0000256" key="1">
    <source>
        <dbReference type="ARBA" id="ARBA00022527"/>
    </source>
</evidence>
<dbReference type="Proteomes" id="UP000013827">
    <property type="component" value="Unassembled WGS sequence"/>
</dbReference>
<dbReference type="InterPro" id="IPR000719">
    <property type="entry name" value="Prot_kinase_dom"/>
</dbReference>
<dbReference type="Pfam" id="PF00069">
    <property type="entry name" value="Pkinase"/>
    <property type="match status" value="1"/>
</dbReference>
<dbReference type="InterPro" id="IPR017441">
    <property type="entry name" value="Protein_kinase_ATP_BS"/>
</dbReference>
<feature type="domain" description="Protein kinase" evidence="8">
    <location>
        <begin position="71"/>
        <end position="346"/>
    </location>
</feature>
<dbReference type="EnsemblProtists" id="EOD18620">
    <property type="protein sequence ID" value="EOD18620"/>
    <property type="gene ID" value="EMIHUDRAFT_445108"/>
</dbReference>
<feature type="compositionally biased region" description="Low complexity" evidence="7">
    <location>
        <begin position="488"/>
        <end position="499"/>
    </location>
</feature>
<dbReference type="InterPro" id="IPR011009">
    <property type="entry name" value="Kinase-like_dom_sf"/>
</dbReference>
<dbReference type="SUPFAM" id="SSF56112">
    <property type="entry name" value="Protein kinase-like (PK-like)"/>
    <property type="match status" value="1"/>
</dbReference>
<feature type="binding site" evidence="6">
    <location>
        <position position="100"/>
    </location>
    <ligand>
        <name>ATP</name>
        <dbReference type="ChEBI" id="CHEBI:30616"/>
    </ligand>
</feature>
<dbReference type="PROSITE" id="PS50011">
    <property type="entry name" value="PROTEIN_KINASE_DOM"/>
    <property type="match status" value="1"/>
</dbReference>
<accession>A0A0D3J535</accession>
<keyword evidence="5 6" id="KW-0067">ATP-binding</keyword>
<dbReference type="PROSITE" id="PS00108">
    <property type="entry name" value="PROTEIN_KINASE_ST"/>
    <property type="match status" value="1"/>
</dbReference>
<evidence type="ECO:0000256" key="6">
    <source>
        <dbReference type="PROSITE-ProRule" id="PRU10141"/>
    </source>
</evidence>
<dbReference type="GeneID" id="17264165"/>
<dbReference type="FunFam" id="3.30.200.20:FF:000042">
    <property type="entry name" value="Aurora kinase A"/>
    <property type="match status" value="1"/>
</dbReference>
<dbReference type="KEGG" id="ehx:EMIHUDRAFT_445108"/>
<dbReference type="RefSeq" id="XP_005771049.1">
    <property type="nucleotide sequence ID" value="XM_005770992.1"/>
</dbReference>
<proteinExistence type="predicted"/>
<evidence type="ECO:0000259" key="8">
    <source>
        <dbReference type="PROSITE" id="PS50011"/>
    </source>
</evidence>
<keyword evidence="1" id="KW-0723">Serine/threonine-protein kinase</keyword>
<evidence type="ECO:0000256" key="3">
    <source>
        <dbReference type="ARBA" id="ARBA00022741"/>
    </source>
</evidence>
<protein>
    <recommendedName>
        <fullName evidence="8">Protein kinase domain-containing protein</fullName>
    </recommendedName>
</protein>
<keyword evidence="3 6" id="KW-0547">Nucleotide-binding</keyword>
<keyword evidence="10" id="KW-1185">Reference proteome</keyword>
<dbReference type="PANTHER" id="PTHR24353:SF143">
    <property type="entry name" value="PROTEIN KINASE DOMAIN-CONTAINING PROTEIN"/>
    <property type="match status" value="1"/>
</dbReference>
<dbReference type="SMART" id="SM00220">
    <property type="entry name" value="S_TKc"/>
    <property type="match status" value="1"/>
</dbReference>
<dbReference type="PANTHER" id="PTHR24353">
    <property type="entry name" value="CYCLIC NUCLEOTIDE-DEPENDENT PROTEIN KINASE"/>
    <property type="match status" value="1"/>
</dbReference>
<reference evidence="9" key="2">
    <citation type="submission" date="2024-10" db="UniProtKB">
        <authorList>
            <consortium name="EnsemblProtists"/>
        </authorList>
    </citation>
    <scope>IDENTIFICATION</scope>
</reference>
<evidence type="ECO:0000256" key="5">
    <source>
        <dbReference type="ARBA" id="ARBA00022840"/>
    </source>
</evidence>